<evidence type="ECO:0000256" key="1">
    <source>
        <dbReference type="ARBA" id="ARBA00001946"/>
    </source>
</evidence>
<sequence>MSPVPVPSFHESYLGRLRGVVGDRLLLMPGSRIVIEGEGGRVLLQRRSDFGVWGIPGGVPEEGEGIVDAIVRETREETGLTVLDPRPFGYACHPDFETIRYPNGHVCQYFSLMFCATSFEGALGGSDGESLELAWFAPESLPSMLPNMRRSVEAYVRFKTTGAFQMI</sequence>
<evidence type="ECO:0000256" key="3">
    <source>
        <dbReference type="RuleBase" id="RU003476"/>
    </source>
</evidence>
<dbReference type="GO" id="GO:0016787">
    <property type="term" value="F:hydrolase activity"/>
    <property type="evidence" value="ECO:0007669"/>
    <property type="project" value="UniProtKB-KW"/>
</dbReference>
<dbReference type="AlphaFoldDB" id="A0A5P9JX89"/>
<evidence type="ECO:0000313" key="5">
    <source>
        <dbReference type="EMBL" id="QFU16030.1"/>
    </source>
</evidence>
<feature type="domain" description="Nudix hydrolase" evidence="4">
    <location>
        <begin position="26"/>
        <end position="158"/>
    </location>
</feature>
<dbReference type="InterPro" id="IPR000086">
    <property type="entry name" value="NUDIX_hydrolase_dom"/>
</dbReference>
<comment type="similarity">
    <text evidence="3">Belongs to the Nudix hydrolase family.</text>
</comment>
<reference evidence="5 6" key="1">
    <citation type="submission" date="2019-10" db="EMBL/GenBank/DDBJ databases">
        <title>Isolation, Identification of Microvirga thermotolerans HR1, a novel thermophilic bacterium and Comparative Genomics of the genus Microvirga.</title>
        <authorList>
            <person name="Li J."/>
            <person name="Zhang W."/>
            <person name="Lin M."/>
            <person name="Wang J."/>
        </authorList>
    </citation>
    <scope>NUCLEOTIDE SEQUENCE [LARGE SCALE GENOMIC DNA]</scope>
    <source>
        <strain evidence="5 6">HR1</strain>
    </source>
</reference>
<dbReference type="PANTHER" id="PTHR43046:SF14">
    <property type="entry name" value="MUTT_NUDIX FAMILY PROTEIN"/>
    <property type="match status" value="1"/>
</dbReference>
<keyword evidence="2 3" id="KW-0378">Hydrolase</keyword>
<protein>
    <submittedName>
        <fullName evidence="5">NUDIX domain-containing protein</fullName>
    </submittedName>
</protein>
<dbReference type="RefSeq" id="WP_152585675.1">
    <property type="nucleotide sequence ID" value="NZ_CP045423.1"/>
</dbReference>
<dbReference type="SUPFAM" id="SSF55811">
    <property type="entry name" value="Nudix"/>
    <property type="match status" value="1"/>
</dbReference>
<dbReference type="PRINTS" id="PR00502">
    <property type="entry name" value="NUDIXFAMILY"/>
</dbReference>
<name>A0A5P9JX89_9HYPH</name>
<dbReference type="Proteomes" id="UP000325614">
    <property type="component" value="Chromosome"/>
</dbReference>
<organism evidence="5 6">
    <name type="scientific">Microvirga thermotolerans</name>
    <dbReference type="NCBI Taxonomy" id="2651334"/>
    <lineage>
        <taxon>Bacteria</taxon>
        <taxon>Pseudomonadati</taxon>
        <taxon>Pseudomonadota</taxon>
        <taxon>Alphaproteobacteria</taxon>
        <taxon>Hyphomicrobiales</taxon>
        <taxon>Methylobacteriaceae</taxon>
        <taxon>Microvirga</taxon>
    </lineage>
</organism>
<proteinExistence type="inferred from homology"/>
<dbReference type="Gene3D" id="3.90.79.10">
    <property type="entry name" value="Nucleoside Triphosphate Pyrophosphohydrolase"/>
    <property type="match status" value="1"/>
</dbReference>
<evidence type="ECO:0000313" key="6">
    <source>
        <dbReference type="Proteomes" id="UP000325614"/>
    </source>
</evidence>
<dbReference type="InterPro" id="IPR020084">
    <property type="entry name" value="NUDIX_hydrolase_CS"/>
</dbReference>
<evidence type="ECO:0000259" key="4">
    <source>
        <dbReference type="PROSITE" id="PS51462"/>
    </source>
</evidence>
<dbReference type="Pfam" id="PF00293">
    <property type="entry name" value="NUDIX"/>
    <property type="match status" value="1"/>
</dbReference>
<keyword evidence="6" id="KW-1185">Reference proteome</keyword>
<evidence type="ECO:0000256" key="2">
    <source>
        <dbReference type="ARBA" id="ARBA00022801"/>
    </source>
</evidence>
<dbReference type="EMBL" id="CP045423">
    <property type="protein sequence ID" value="QFU16030.1"/>
    <property type="molecule type" value="Genomic_DNA"/>
</dbReference>
<comment type="cofactor">
    <cofactor evidence="1">
        <name>Mg(2+)</name>
        <dbReference type="ChEBI" id="CHEBI:18420"/>
    </cofactor>
</comment>
<accession>A0A5P9JX89</accession>
<dbReference type="KEGG" id="mico:GDR74_07215"/>
<dbReference type="PANTHER" id="PTHR43046">
    <property type="entry name" value="GDP-MANNOSE MANNOSYL HYDROLASE"/>
    <property type="match status" value="1"/>
</dbReference>
<gene>
    <name evidence="5" type="ORF">GDR74_07215</name>
</gene>
<dbReference type="PROSITE" id="PS51462">
    <property type="entry name" value="NUDIX"/>
    <property type="match status" value="1"/>
</dbReference>
<dbReference type="InterPro" id="IPR020476">
    <property type="entry name" value="Nudix_hydrolase"/>
</dbReference>
<dbReference type="InterPro" id="IPR015797">
    <property type="entry name" value="NUDIX_hydrolase-like_dom_sf"/>
</dbReference>
<dbReference type="PROSITE" id="PS00893">
    <property type="entry name" value="NUDIX_BOX"/>
    <property type="match status" value="1"/>
</dbReference>